<dbReference type="EMBL" id="NXLR01000001">
    <property type="protein sequence ID" value="RDU61171.1"/>
    <property type="molecule type" value="Genomic_DNA"/>
</dbReference>
<evidence type="ECO:0000256" key="1">
    <source>
        <dbReference type="ARBA" id="ARBA00022603"/>
    </source>
</evidence>
<dbReference type="AlphaFoldDB" id="A0A3D8I9F8"/>
<dbReference type="PANTHER" id="PTHR12049">
    <property type="entry name" value="PROTEIN ARGININE METHYLTRANSFERASE NDUFAF7, MITOCHONDRIAL"/>
    <property type="match status" value="1"/>
</dbReference>
<dbReference type="GO" id="GO:0032259">
    <property type="term" value="P:methylation"/>
    <property type="evidence" value="ECO:0007669"/>
    <property type="project" value="UniProtKB-KW"/>
</dbReference>
<accession>A0A3D8I9F8</accession>
<dbReference type="PANTHER" id="PTHR12049:SF7">
    <property type="entry name" value="PROTEIN ARGININE METHYLTRANSFERASE NDUFAF7, MITOCHONDRIAL"/>
    <property type="match status" value="1"/>
</dbReference>
<evidence type="ECO:0000313" key="4">
    <source>
        <dbReference type="Proteomes" id="UP000256599"/>
    </source>
</evidence>
<evidence type="ECO:0000313" key="3">
    <source>
        <dbReference type="EMBL" id="RDU61171.1"/>
    </source>
</evidence>
<dbReference type="RefSeq" id="WP_104699091.1">
    <property type="nucleotide sequence ID" value="NZ_FZPP01000003.1"/>
</dbReference>
<dbReference type="Pfam" id="PF02636">
    <property type="entry name" value="Methyltransf_28"/>
    <property type="match status" value="1"/>
</dbReference>
<dbReference type="OrthoDB" id="9794208at2"/>
<keyword evidence="1" id="KW-0489">Methyltransferase</keyword>
<gene>
    <name evidence="3" type="ORF">CQA63_01320</name>
</gene>
<reference evidence="3 4" key="1">
    <citation type="submission" date="2018-04" db="EMBL/GenBank/DDBJ databases">
        <title>Novel Campyloabacter and Helicobacter Species and Strains.</title>
        <authorList>
            <person name="Mannion A.J."/>
            <person name="Shen Z."/>
            <person name="Fox J.G."/>
        </authorList>
    </citation>
    <scope>NUCLEOTIDE SEQUENCE [LARGE SCALE GENOMIC DNA]</scope>
    <source>
        <strain evidence="3 4">MIT 98-6070</strain>
    </source>
</reference>
<name>A0A3D8I9F8_9HELI</name>
<dbReference type="InterPro" id="IPR029063">
    <property type="entry name" value="SAM-dependent_MTases_sf"/>
</dbReference>
<dbReference type="Gene3D" id="3.40.50.12710">
    <property type="match status" value="1"/>
</dbReference>
<dbReference type="InterPro" id="IPR038375">
    <property type="entry name" value="NDUFAF7_sf"/>
</dbReference>
<evidence type="ECO:0008006" key="5">
    <source>
        <dbReference type="Google" id="ProtNLM"/>
    </source>
</evidence>
<comment type="caution">
    <text evidence="3">The sequence shown here is derived from an EMBL/GenBank/DDBJ whole genome shotgun (WGS) entry which is preliminary data.</text>
</comment>
<evidence type="ECO:0000256" key="2">
    <source>
        <dbReference type="ARBA" id="ARBA00022679"/>
    </source>
</evidence>
<organism evidence="3 4">
    <name type="scientific">Helicobacter marmotae</name>
    <dbReference type="NCBI Taxonomy" id="152490"/>
    <lineage>
        <taxon>Bacteria</taxon>
        <taxon>Pseudomonadati</taxon>
        <taxon>Campylobacterota</taxon>
        <taxon>Epsilonproteobacteria</taxon>
        <taxon>Campylobacterales</taxon>
        <taxon>Helicobacteraceae</taxon>
        <taxon>Helicobacter</taxon>
    </lineage>
</organism>
<dbReference type="InterPro" id="IPR003788">
    <property type="entry name" value="NDUFAF7"/>
</dbReference>
<keyword evidence="2" id="KW-0808">Transferase</keyword>
<dbReference type="Proteomes" id="UP000256599">
    <property type="component" value="Unassembled WGS sequence"/>
</dbReference>
<protein>
    <recommendedName>
        <fullName evidence="5">SAM-dependent methyltransferase</fullName>
    </recommendedName>
</protein>
<keyword evidence="4" id="KW-1185">Reference proteome</keyword>
<proteinExistence type="predicted"/>
<sequence length="350" mass="39970">MSIPFSLYMSQSLYGENGYYTTPHRVGTKGDFYTSVSASKFFGGAIASYILSLLEKGSLYLPLHIIEIGADKGYLLGDIALFLDALSQNVMQQCSFITIEPLDNLAQTQSAHFALLAKQTPLHFATYKDLNSAPQPKPQTSLFIISNELFDSFPCEVIHNNAMLHITQDSHIWRGIWQNINAHTRSIIQTYKYPADYSGIMPLWEDFISSLGQFSKAYQQCYLMSFDYGGYDQTHSLAFNPRFYLQHHVQTLMDFLAQNGDFHTLYKKADITYDVNFTYLDTLLCNAGFENVFRTSQARALIEKMNILTLLESFATHQGFKAYFREIQKVKTLLHTMGERFVGICYTFKV</sequence>
<dbReference type="GO" id="GO:0035243">
    <property type="term" value="F:protein-arginine omega-N symmetric methyltransferase activity"/>
    <property type="evidence" value="ECO:0007669"/>
    <property type="project" value="TreeGrafter"/>
</dbReference>
<dbReference type="SUPFAM" id="SSF53335">
    <property type="entry name" value="S-adenosyl-L-methionine-dependent methyltransferases"/>
    <property type="match status" value="1"/>
</dbReference>